<dbReference type="InterPro" id="IPR011990">
    <property type="entry name" value="TPR-like_helical_dom_sf"/>
</dbReference>
<protein>
    <recommendedName>
        <fullName evidence="3">Pentatricopeptide repeat protein</fullName>
    </recommendedName>
</protein>
<dbReference type="AlphaFoldDB" id="A0AB34KQE1"/>
<name>A0AB34KQE1_9PEZI</name>
<dbReference type="Proteomes" id="UP000803884">
    <property type="component" value="Unassembled WGS sequence"/>
</dbReference>
<organism evidence="1 2">
    <name type="scientific">Cladosporium halotolerans</name>
    <dbReference type="NCBI Taxonomy" id="1052096"/>
    <lineage>
        <taxon>Eukaryota</taxon>
        <taxon>Fungi</taxon>
        <taxon>Dikarya</taxon>
        <taxon>Ascomycota</taxon>
        <taxon>Pezizomycotina</taxon>
        <taxon>Dothideomycetes</taxon>
        <taxon>Dothideomycetidae</taxon>
        <taxon>Cladosporiales</taxon>
        <taxon>Cladosporiaceae</taxon>
        <taxon>Cladosporium</taxon>
    </lineage>
</organism>
<comment type="caution">
    <text evidence="1">The sequence shown here is derived from an EMBL/GenBank/DDBJ whole genome shotgun (WGS) entry which is preliminary data.</text>
</comment>
<dbReference type="EMBL" id="JAAQHG020000010">
    <property type="protein sequence ID" value="KAL1587337.1"/>
    <property type="molecule type" value="Genomic_DNA"/>
</dbReference>
<evidence type="ECO:0008006" key="3">
    <source>
        <dbReference type="Google" id="ProtNLM"/>
    </source>
</evidence>
<dbReference type="RefSeq" id="XP_069230442.1">
    <property type="nucleotide sequence ID" value="XM_069372480.1"/>
</dbReference>
<proteinExistence type="predicted"/>
<reference evidence="1 2" key="1">
    <citation type="journal article" date="2020" name="Microbiol. Resour. Announc.">
        <title>Draft Genome Sequence of a Cladosporium Species Isolated from the Mesophotic Ascidian Didemnum maculosum.</title>
        <authorList>
            <person name="Gioti A."/>
            <person name="Siaperas R."/>
            <person name="Nikolaivits E."/>
            <person name="Le Goff G."/>
            <person name="Ouazzani J."/>
            <person name="Kotoulas G."/>
            <person name="Topakas E."/>
        </authorList>
    </citation>
    <scope>NUCLEOTIDE SEQUENCE [LARGE SCALE GENOMIC DNA]</scope>
    <source>
        <strain evidence="1 2">TM138-S3</strain>
    </source>
</reference>
<dbReference type="Gene3D" id="1.25.40.10">
    <property type="entry name" value="Tetratricopeptide repeat domain"/>
    <property type="match status" value="1"/>
</dbReference>
<evidence type="ECO:0000313" key="1">
    <source>
        <dbReference type="EMBL" id="KAL1587337.1"/>
    </source>
</evidence>
<gene>
    <name evidence="1" type="ORF">WHR41_03874</name>
</gene>
<evidence type="ECO:0000313" key="2">
    <source>
        <dbReference type="Proteomes" id="UP000803884"/>
    </source>
</evidence>
<sequence>MQTLWTRIAQSGGGAGSACKCPQCLSFAGGLTKRVGSAAARRPQKYLTSSTLWYSGIFAAAATLDASVKLQRRERWDRAIAEVKKELGKEETAGAVKEDQVKGGAVEDEADVLYSLGALEEALGGVGSSFKTQRWPANTGPPLQEYNLAPESVYAGRTKKHKGEFRAWTPKKIEIISLSVDILQLRILISLVKGGYGEEAARAVPEGYGAMFSRSLESLYEHKQMLWADLRRVTHAPPTLEGYERTASLQALNLFGAVEVNGQPFESPRELNTKLHSLMKEHKRQNISTPALLARICYDLSSTPTPPNLDTFNTLLVGLSAANQTHAVSHVIRSLNMCNLRPNETSIAAILNHYTATDDAPAFLKFVETMRGKHRGLALARPDIRITAASNGRLVPSESDPTKIIQLPYPTPKVFAALIAGVVKFSGFDAALQVCQSLGEQGWGLCMNGLAPLLADCAERRDQESGLEVWRQVKWLEKKARSQRMDGGGRGADVEQVPVGVYVAMLRLCLRTGDKNLYDEVWEQASRSHRTSAAAIVRMVKEQMREEEKPVDITAEAKRSLDHEAASEVETAVESPGLDERVEGNVAAARIYPQSNVMRELRSTRRRPEHVPPDRRYEVLQGQLHGSLPASAELEEYEVAERPMYASG</sequence>
<keyword evidence="2" id="KW-1185">Reference proteome</keyword>
<dbReference type="GeneID" id="96005318"/>
<dbReference type="PROSITE" id="PS51257">
    <property type="entry name" value="PROKAR_LIPOPROTEIN"/>
    <property type="match status" value="1"/>
</dbReference>
<accession>A0AB34KQE1</accession>